<evidence type="ECO:0000259" key="3">
    <source>
        <dbReference type="SMART" id="SM00278"/>
    </source>
</evidence>
<dbReference type="InterPro" id="IPR010994">
    <property type="entry name" value="RuvA_2-like"/>
</dbReference>
<proteinExistence type="predicted"/>
<keyword evidence="2" id="KW-0472">Membrane</keyword>
<dbReference type="Proteomes" id="UP000543556">
    <property type="component" value="Unassembled WGS sequence"/>
</dbReference>
<keyword evidence="2" id="KW-1133">Transmembrane helix</keyword>
<evidence type="ECO:0000256" key="2">
    <source>
        <dbReference type="SAM" id="Phobius"/>
    </source>
</evidence>
<dbReference type="InterPro" id="IPR019554">
    <property type="entry name" value="Soluble_ligand-bd"/>
</dbReference>
<keyword evidence="2" id="KW-0812">Transmembrane</keyword>
<protein>
    <submittedName>
        <fullName evidence="4">ComEA family DNA-binding protein</fullName>
    </submittedName>
</protein>
<evidence type="ECO:0000313" key="5">
    <source>
        <dbReference type="Proteomes" id="UP000543556"/>
    </source>
</evidence>
<feature type="region of interest" description="Disordered" evidence="1">
    <location>
        <begin position="1"/>
        <end position="29"/>
    </location>
</feature>
<accession>A0A7Y7IGI6</accession>
<dbReference type="AlphaFoldDB" id="A0A7Y7IGI6"/>
<feature type="transmembrane region" description="Helical" evidence="2">
    <location>
        <begin position="35"/>
        <end position="54"/>
    </location>
</feature>
<feature type="domain" description="Helix-hairpin-helix DNA-binding motif class 1" evidence="3">
    <location>
        <begin position="250"/>
        <end position="269"/>
    </location>
</feature>
<name>A0A7Y7IGI6_9MICC</name>
<comment type="caution">
    <text evidence="4">The sequence shown here is derived from an EMBL/GenBank/DDBJ whole genome shotgun (WGS) entry which is preliminary data.</text>
</comment>
<dbReference type="InterPro" id="IPR051675">
    <property type="entry name" value="Endo/Exo/Phosphatase_dom_1"/>
</dbReference>
<dbReference type="RefSeq" id="WP_176634334.1">
    <property type="nucleotide sequence ID" value="NZ_JAAMFM010000006.1"/>
</dbReference>
<dbReference type="Pfam" id="PF10531">
    <property type="entry name" value="SLBB"/>
    <property type="match status" value="1"/>
</dbReference>
<dbReference type="Gene3D" id="1.10.150.320">
    <property type="entry name" value="Photosystem II 12 kDa extrinsic protein"/>
    <property type="match status" value="1"/>
</dbReference>
<keyword evidence="5" id="KW-1185">Reference proteome</keyword>
<evidence type="ECO:0000256" key="1">
    <source>
        <dbReference type="SAM" id="MobiDB-lite"/>
    </source>
</evidence>
<sequence length="273" mass="26153">MGGDRRAAAWTPDAGVDGSGRDTAAGTGPRWSTSLRALVVLLAMAAAAAGVVWLNQAWTSAAAGHLASQEPAKVAVPPLGSPSPAGTGPPAGTGQPSGTGPPAGGASAPPRNSSGTGPAGVGAVVVHVAGSVRHPGVYTLPAGSRVQQAVEAAGGALPGAGLDALNLAAVAVDGTRILVPDRAGLDIGVGGAGGAGAGAADQPPAAGPGGLLNLNTATVEQLDALPGVGPVLAGRIIEWRTGHGRFTSVDELDAVSGIGAKMLANIRPLVTVR</sequence>
<reference evidence="4 5" key="1">
    <citation type="submission" date="2020-02" db="EMBL/GenBank/DDBJ databases">
        <title>Genome sequence of strain AETb3-4.</title>
        <authorList>
            <person name="Gao J."/>
            <person name="Zhang X."/>
        </authorList>
    </citation>
    <scope>NUCLEOTIDE SEQUENCE [LARGE SCALE GENOMIC DNA]</scope>
    <source>
        <strain evidence="4 5">AETb3-4</strain>
    </source>
</reference>
<dbReference type="PANTHER" id="PTHR21180">
    <property type="entry name" value="ENDONUCLEASE/EXONUCLEASE/PHOSPHATASE FAMILY DOMAIN-CONTAINING PROTEIN 1"/>
    <property type="match status" value="1"/>
</dbReference>
<feature type="domain" description="Helix-hairpin-helix DNA-binding motif class 1" evidence="3">
    <location>
        <begin position="220"/>
        <end position="239"/>
    </location>
</feature>
<dbReference type="GO" id="GO:0015628">
    <property type="term" value="P:protein secretion by the type II secretion system"/>
    <property type="evidence" value="ECO:0007669"/>
    <property type="project" value="TreeGrafter"/>
</dbReference>
<dbReference type="GO" id="GO:0003677">
    <property type="term" value="F:DNA binding"/>
    <property type="evidence" value="ECO:0007669"/>
    <property type="project" value="UniProtKB-KW"/>
</dbReference>
<keyword evidence="4" id="KW-0238">DNA-binding</keyword>
<dbReference type="SUPFAM" id="SSF47781">
    <property type="entry name" value="RuvA domain 2-like"/>
    <property type="match status" value="1"/>
</dbReference>
<organism evidence="4 5">
    <name type="scientific">Arthrobacter wenxiniae</name>
    <dbReference type="NCBI Taxonomy" id="2713570"/>
    <lineage>
        <taxon>Bacteria</taxon>
        <taxon>Bacillati</taxon>
        <taxon>Actinomycetota</taxon>
        <taxon>Actinomycetes</taxon>
        <taxon>Micrococcales</taxon>
        <taxon>Micrococcaceae</taxon>
        <taxon>Arthrobacter</taxon>
    </lineage>
</organism>
<dbReference type="EMBL" id="JAAMFM010000006">
    <property type="protein sequence ID" value="NVM94620.1"/>
    <property type="molecule type" value="Genomic_DNA"/>
</dbReference>
<feature type="compositionally biased region" description="Low complexity" evidence="1">
    <location>
        <begin position="104"/>
        <end position="119"/>
    </location>
</feature>
<gene>
    <name evidence="4" type="ORF">G6034_06790</name>
</gene>
<dbReference type="Gene3D" id="3.10.560.10">
    <property type="entry name" value="Outer membrane lipoprotein wza domain like"/>
    <property type="match status" value="1"/>
</dbReference>
<feature type="compositionally biased region" description="Gly residues" evidence="1">
    <location>
        <begin position="89"/>
        <end position="103"/>
    </location>
</feature>
<dbReference type="InterPro" id="IPR003583">
    <property type="entry name" value="Hlx-hairpin-Hlx_DNA-bd_motif"/>
</dbReference>
<dbReference type="SMART" id="SM00278">
    <property type="entry name" value="HhH1"/>
    <property type="match status" value="2"/>
</dbReference>
<dbReference type="GO" id="GO:0015627">
    <property type="term" value="C:type II protein secretion system complex"/>
    <property type="evidence" value="ECO:0007669"/>
    <property type="project" value="TreeGrafter"/>
</dbReference>
<dbReference type="Pfam" id="PF12836">
    <property type="entry name" value="HHH_3"/>
    <property type="match status" value="1"/>
</dbReference>
<evidence type="ECO:0000313" key="4">
    <source>
        <dbReference type="EMBL" id="NVM94620.1"/>
    </source>
</evidence>
<dbReference type="GO" id="GO:0006281">
    <property type="term" value="P:DNA repair"/>
    <property type="evidence" value="ECO:0007669"/>
    <property type="project" value="InterPro"/>
</dbReference>
<feature type="region of interest" description="Disordered" evidence="1">
    <location>
        <begin position="74"/>
        <end position="119"/>
    </location>
</feature>
<dbReference type="PANTHER" id="PTHR21180:SF32">
    <property type="entry name" value="ENDONUCLEASE_EXONUCLEASE_PHOSPHATASE FAMILY DOMAIN-CONTAINING PROTEIN 1"/>
    <property type="match status" value="1"/>
</dbReference>